<dbReference type="Proteomes" id="UP000830395">
    <property type="component" value="Chromosome 25"/>
</dbReference>
<accession>A0ACC5ZG61</accession>
<reference evidence="1" key="1">
    <citation type="submission" date="2020-02" db="EMBL/GenBank/DDBJ databases">
        <title>Genome sequencing of the panga catfish, Pangasius djambal.</title>
        <authorList>
            <person name="Wen M."/>
            <person name="Zahm M."/>
            <person name="Roques C."/>
            <person name="Cabau C."/>
            <person name="Klopp C."/>
            <person name="Donnadieu C."/>
            <person name="Jouanno E."/>
            <person name="Avarre J.-C."/>
            <person name="Campet M."/>
            <person name="Ha T."/>
            <person name="Dugue R."/>
            <person name="Lampietro C."/>
            <person name="Louis A."/>
            <person name="Herpin A."/>
            <person name="Echchiki A."/>
            <person name="Berthelot C."/>
            <person name="Parey E."/>
            <person name="Roest-Crollius H."/>
            <person name="Braasch I."/>
            <person name="Postlethwait J.H."/>
            <person name="Bobe J."/>
            <person name="Montfort J."/>
            <person name="Bouchez O."/>
            <person name="Begum T."/>
            <person name="Schartl M."/>
            <person name="Gustiano R."/>
            <person name="Guiguen Y."/>
        </authorList>
    </citation>
    <scope>NUCLEOTIDE SEQUENCE</scope>
    <source>
        <strain evidence="1">Pdj_M5554</strain>
    </source>
</reference>
<evidence type="ECO:0000313" key="2">
    <source>
        <dbReference type="Proteomes" id="UP000830395"/>
    </source>
</evidence>
<organism evidence="1 2">
    <name type="scientific">Pangasius djambal</name>
    <dbReference type="NCBI Taxonomy" id="1691987"/>
    <lineage>
        <taxon>Eukaryota</taxon>
        <taxon>Metazoa</taxon>
        <taxon>Chordata</taxon>
        <taxon>Craniata</taxon>
        <taxon>Vertebrata</taxon>
        <taxon>Euteleostomi</taxon>
        <taxon>Actinopterygii</taxon>
        <taxon>Neopterygii</taxon>
        <taxon>Teleostei</taxon>
        <taxon>Ostariophysi</taxon>
        <taxon>Siluriformes</taxon>
        <taxon>Pangasiidae</taxon>
        <taxon>Pangasius</taxon>
    </lineage>
</organism>
<keyword evidence="2" id="KW-1185">Reference proteome</keyword>
<dbReference type="EMBL" id="CM040999">
    <property type="protein sequence ID" value="MCJ8747175.1"/>
    <property type="molecule type" value="Genomic_DNA"/>
</dbReference>
<gene>
    <name evidence="1" type="ORF">PDJAM_G00150450</name>
</gene>
<protein>
    <submittedName>
        <fullName evidence="1">Uncharacterized protein</fullName>
    </submittedName>
</protein>
<proteinExistence type="predicted"/>
<comment type="caution">
    <text evidence="1">The sequence shown here is derived from an EMBL/GenBank/DDBJ whole genome shotgun (WGS) entry which is preliminary data.</text>
</comment>
<name>A0ACC5ZG61_9TELE</name>
<evidence type="ECO:0000313" key="1">
    <source>
        <dbReference type="EMBL" id="MCJ8747175.1"/>
    </source>
</evidence>
<sequence length="228" mass="26505">MNRFGATFCPFWFKSTAVNVFKTLFRNPAERNQSLSRGFHIDSQLRTGKLVRNGEDRKPVICVEGNIASGKTTCLEYFSKTSNIEALMYEDPARWGLTLQTYVQLTVLDHHLSKIAAPVRMMERSLYSAKYIFVENLYKSGKMPEVDYAVLSEWFEWIISNISIPVDLIVYLQTSPQKCFDRLKQRCREEEKVIPLEYLEALHHLYEDWLINHTSFKVPAPVLVNTLL</sequence>